<dbReference type="InterPro" id="IPR014710">
    <property type="entry name" value="RmlC-like_jellyroll"/>
</dbReference>
<dbReference type="RefSeq" id="WP_235021153.1">
    <property type="nucleotide sequence ID" value="NZ_FCNZ02000013.1"/>
</dbReference>
<dbReference type="Proteomes" id="UP000054717">
    <property type="component" value="Unassembled WGS sequence"/>
</dbReference>
<dbReference type="SUPFAM" id="SSF51182">
    <property type="entry name" value="RmlC-like cupins"/>
    <property type="match status" value="1"/>
</dbReference>
<dbReference type="AlphaFoldDB" id="A0A158IZA3"/>
<proteinExistence type="predicted"/>
<sequence>MLAPDHPSLDNEISVMDLPKITDPRGNLTFIEGNRHVPFDVQRVYYLYDVPSGGMRAGHAHHELQQIIIAVSGSFDLVLDNGFERRVLTCNRPSSGVLIRSLVWRELNNFSSGAVCLVLASKLYDENDYIRDYQTFLRETSKRSSR</sequence>
<protein>
    <submittedName>
        <fullName evidence="2">TDP-4-oxo-6-deoxy-alpha-D-glucose-3, 4-oxoisomerase</fullName>
        <ecNumber evidence="2">5.3.2.3</ecNumber>
    </submittedName>
</protein>
<dbReference type="EC" id="5.3.2.3" evidence="2"/>
<feature type="domain" description="Sugar 3,4-ketoisomerase QdtA cupin" evidence="1">
    <location>
        <begin position="13"/>
        <end position="139"/>
    </location>
</feature>
<dbReference type="InterPro" id="IPR008894">
    <property type="entry name" value="QdtA_cupin_dom"/>
</dbReference>
<evidence type="ECO:0000259" key="1">
    <source>
        <dbReference type="Pfam" id="PF05523"/>
    </source>
</evidence>
<keyword evidence="2" id="KW-0413">Isomerase</keyword>
<reference evidence="2" key="1">
    <citation type="submission" date="2016-01" db="EMBL/GenBank/DDBJ databases">
        <authorList>
            <person name="Peeters Charlotte."/>
        </authorList>
    </citation>
    <scope>NUCLEOTIDE SEQUENCE</scope>
    <source>
        <strain evidence="2">LMG 22936</strain>
    </source>
</reference>
<dbReference type="STRING" id="326475.AWB66_03543"/>
<accession>A0A158IZA3</accession>
<dbReference type="Gene3D" id="2.60.120.10">
    <property type="entry name" value="Jelly Rolls"/>
    <property type="match status" value="1"/>
</dbReference>
<name>A0A158IZA3_9BURK</name>
<comment type="caution">
    <text evidence="2">The sequence shown here is derived from an EMBL/GenBank/DDBJ whole genome shotgun (WGS) entry which is preliminary data.</text>
</comment>
<evidence type="ECO:0000313" key="3">
    <source>
        <dbReference type="Proteomes" id="UP000054717"/>
    </source>
</evidence>
<dbReference type="EMBL" id="FCNZ02000013">
    <property type="protein sequence ID" value="SAL61449.1"/>
    <property type="molecule type" value="Genomic_DNA"/>
</dbReference>
<dbReference type="GO" id="GO:0016853">
    <property type="term" value="F:isomerase activity"/>
    <property type="evidence" value="ECO:0007669"/>
    <property type="project" value="UniProtKB-KW"/>
</dbReference>
<evidence type="ECO:0000313" key="2">
    <source>
        <dbReference type="EMBL" id="SAL61449.1"/>
    </source>
</evidence>
<organism evidence="2 3">
    <name type="scientific">Caballeronia telluris</name>
    <dbReference type="NCBI Taxonomy" id="326475"/>
    <lineage>
        <taxon>Bacteria</taxon>
        <taxon>Pseudomonadati</taxon>
        <taxon>Pseudomonadota</taxon>
        <taxon>Betaproteobacteria</taxon>
        <taxon>Burkholderiales</taxon>
        <taxon>Burkholderiaceae</taxon>
        <taxon>Caballeronia</taxon>
    </lineage>
</organism>
<gene>
    <name evidence="2" type="primary">fdtA</name>
    <name evidence="2" type="ORF">AWB66_03543</name>
</gene>
<dbReference type="InterPro" id="IPR011051">
    <property type="entry name" value="RmlC_Cupin_sf"/>
</dbReference>
<dbReference type="Pfam" id="PF05523">
    <property type="entry name" value="FdtA"/>
    <property type="match status" value="1"/>
</dbReference>
<dbReference type="CDD" id="cd20292">
    <property type="entry name" value="cupin_QdtA-like"/>
    <property type="match status" value="1"/>
</dbReference>
<keyword evidence="3" id="KW-1185">Reference proteome</keyword>